<evidence type="ECO:0000256" key="1">
    <source>
        <dbReference type="ARBA" id="ARBA00022737"/>
    </source>
</evidence>
<dbReference type="Pfam" id="PF23276">
    <property type="entry name" value="TPR_24"/>
    <property type="match status" value="1"/>
</dbReference>
<name>A0A8H4R6K4_9AGAR</name>
<dbReference type="GO" id="GO:0007005">
    <property type="term" value="P:mitochondrion organization"/>
    <property type="evidence" value="ECO:0007669"/>
    <property type="project" value="TreeGrafter"/>
</dbReference>
<feature type="repeat" description="PPR" evidence="2">
    <location>
        <begin position="372"/>
        <end position="406"/>
    </location>
</feature>
<keyword evidence="5" id="KW-1185">Reference proteome</keyword>
<sequence>MLKHASNPNTLNLLDAVVVRLVYRARNFSRPAANSTGPRDLTPGDVPNIHSRIREQIMAQAHTKPRTSVKAHNQWLSQVQRAVEAKDLSRALSSWVNLCQAMSNDDADKPYRMHLPTEQKLGQLLMLRLQHNNSPFSNANIEENAQKFALQTAVHGMADPLAAVMCRHLQNADSQKVLDLYQRFLQELERHEPTAKEEPVLLDEEASDSDFDPGRVSVLIAVVVAHAMNDSFKGAFDAYMAANIRIRNYRKQKILNHLKVSSAIRDRAHIYVDRLELAVLVARPHSLSKHVMNLSYPRSAPLLERLYNDILEGIDGVDPYLAANEADLSDTRLVAMTDACWTAFQTAFIKSERTDLAVKMWDDLARRGIRPGVSMWTALLDTYADLRDSKQAMKTWNLMLQQDIVPDGLSYRAIIAALFDDNKAEQAMQRFREYQQIFKSQDSAALAVYNTILRGLLRTNQIKEAAMLLGTMLGRGPAPDIVSYNTFLGYYRRQSDFHGISSIVTRMADAGITGDVVTFSTILVALLEVGRKDAPDIILGIMAKQGVRPNVATYTAIIADLMKQQTEKSLDAAIQLLDKMEQSPETKPNEVTYTSILSGINKASWLTRPRREEIKSDIVSRMRRFNIAFRVPTYHILMQSALDSPNPDGYLEALALLQEMESQSVPRVNNTWYILLLGLIRRELWDVGLEVVTRMYRSGHQPTASLASLVEQIRRKHI</sequence>
<dbReference type="PROSITE" id="PS51375">
    <property type="entry name" value="PPR"/>
    <property type="match status" value="3"/>
</dbReference>
<organism evidence="4 5">
    <name type="scientific">Agrocybe pediades</name>
    <dbReference type="NCBI Taxonomy" id="84607"/>
    <lineage>
        <taxon>Eukaryota</taxon>
        <taxon>Fungi</taxon>
        <taxon>Dikarya</taxon>
        <taxon>Basidiomycota</taxon>
        <taxon>Agaricomycotina</taxon>
        <taxon>Agaricomycetes</taxon>
        <taxon>Agaricomycetidae</taxon>
        <taxon>Agaricales</taxon>
        <taxon>Agaricineae</taxon>
        <taxon>Strophariaceae</taxon>
        <taxon>Agrocybe</taxon>
    </lineage>
</organism>
<dbReference type="PANTHER" id="PTHR47934:SF6">
    <property type="entry name" value="MITOCHONDRIAL GROUP I INTRON SPLICING FACTOR CCM1-RELATED"/>
    <property type="match status" value="1"/>
</dbReference>
<dbReference type="PANTHER" id="PTHR47934">
    <property type="entry name" value="PENTATRICOPEPTIDE REPEAT-CONTAINING PROTEIN PET309, MITOCHONDRIAL"/>
    <property type="match status" value="1"/>
</dbReference>
<dbReference type="GO" id="GO:0005739">
    <property type="term" value="C:mitochondrion"/>
    <property type="evidence" value="ECO:0007669"/>
    <property type="project" value="TreeGrafter"/>
</dbReference>
<comment type="caution">
    <text evidence="4">The sequence shown here is derived from an EMBL/GenBank/DDBJ whole genome shotgun (WGS) entry which is preliminary data.</text>
</comment>
<dbReference type="Pfam" id="PF13812">
    <property type="entry name" value="PPR_3"/>
    <property type="match status" value="1"/>
</dbReference>
<feature type="repeat" description="PPR" evidence="2">
    <location>
        <begin position="337"/>
        <end position="371"/>
    </location>
</feature>
<dbReference type="NCBIfam" id="TIGR00756">
    <property type="entry name" value="PPR"/>
    <property type="match status" value="2"/>
</dbReference>
<evidence type="ECO:0000259" key="3">
    <source>
        <dbReference type="Pfam" id="PF23276"/>
    </source>
</evidence>
<dbReference type="InterPro" id="IPR011990">
    <property type="entry name" value="TPR-like_helical_dom_sf"/>
</dbReference>
<proteinExistence type="predicted"/>
<dbReference type="InterPro" id="IPR002885">
    <property type="entry name" value="PPR_rpt"/>
</dbReference>
<dbReference type="AlphaFoldDB" id="A0A8H4R6K4"/>
<evidence type="ECO:0000313" key="4">
    <source>
        <dbReference type="EMBL" id="KAF4623106.1"/>
    </source>
</evidence>
<dbReference type="InterPro" id="IPR051114">
    <property type="entry name" value="Mito_RNA_Proc_CCM1"/>
</dbReference>
<dbReference type="Gene3D" id="1.25.40.10">
    <property type="entry name" value="Tetratricopeptide repeat domain"/>
    <property type="match status" value="3"/>
</dbReference>
<feature type="domain" description="Pentatricopeptide repeat-containing protein-mitochondrial" evidence="3">
    <location>
        <begin position="352"/>
        <end position="466"/>
    </location>
</feature>
<feature type="repeat" description="PPR" evidence="2">
    <location>
        <begin position="445"/>
        <end position="479"/>
    </location>
</feature>
<gene>
    <name evidence="4" type="ORF">D9613_002086</name>
</gene>
<evidence type="ECO:0000313" key="5">
    <source>
        <dbReference type="Proteomes" id="UP000521872"/>
    </source>
</evidence>
<keyword evidence="1" id="KW-0677">Repeat</keyword>
<accession>A0A8H4R6K4</accession>
<evidence type="ECO:0000256" key="2">
    <source>
        <dbReference type="PROSITE-ProRule" id="PRU00708"/>
    </source>
</evidence>
<protein>
    <recommendedName>
        <fullName evidence="3">Pentatricopeptide repeat-containing protein-mitochondrial domain-containing protein</fullName>
    </recommendedName>
</protein>
<dbReference type="EMBL" id="JAACJL010000001">
    <property type="protein sequence ID" value="KAF4623106.1"/>
    <property type="molecule type" value="Genomic_DNA"/>
</dbReference>
<dbReference type="InterPro" id="IPR057027">
    <property type="entry name" value="TPR_mt"/>
</dbReference>
<dbReference type="Proteomes" id="UP000521872">
    <property type="component" value="Unassembled WGS sequence"/>
</dbReference>
<reference evidence="4 5" key="1">
    <citation type="submission" date="2019-12" db="EMBL/GenBank/DDBJ databases">
        <authorList>
            <person name="Floudas D."/>
            <person name="Bentzer J."/>
            <person name="Ahren D."/>
            <person name="Johansson T."/>
            <person name="Persson P."/>
            <person name="Tunlid A."/>
        </authorList>
    </citation>
    <scope>NUCLEOTIDE SEQUENCE [LARGE SCALE GENOMIC DNA]</scope>
    <source>
        <strain evidence="4 5">CBS 102.39</strain>
    </source>
</reference>
<dbReference type="GO" id="GO:0003729">
    <property type="term" value="F:mRNA binding"/>
    <property type="evidence" value="ECO:0007669"/>
    <property type="project" value="TreeGrafter"/>
</dbReference>
<dbReference type="GO" id="GO:0006396">
    <property type="term" value="P:RNA processing"/>
    <property type="evidence" value="ECO:0007669"/>
    <property type="project" value="TreeGrafter"/>
</dbReference>